<organism evidence="1 2">
    <name type="scientific">Phocaeicola vulgatus</name>
    <name type="common">Bacteroides vulgatus</name>
    <dbReference type="NCBI Taxonomy" id="821"/>
    <lineage>
        <taxon>Bacteria</taxon>
        <taxon>Pseudomonadati</taxon>
        <taxon>Bacteroidota</taxon>
        <taxon>Bacteroidia</taxon>
        <taxon>Bacteroidales</taxon>
        <taxon>Bacteroidaceae</taxon>
        <taxon>Phocaeicola</taxon>
    </lineage>
</organism>
<proteinExistence type="predicted"/>
<accession>A0A7Y6UC85</accession>
<sequence>YYALQQLPKKLETLTLPEYAVYQNLRAATIGFGAREEFKDPSLLSRGTDWQNEIFRTAPMHNHQINISGGSKSMKYSLSGGYMQQDGIVFGSDF</sequence>
<dbReference type="EMBL" id="JABWDJ010000747">
    <property type="protein sequence ID" value="NVB76679.1"/>
    <property type="molecule type" value="Genomic_DNA"/>
</dbReference>
<reference evidence="1 2" key="1">
    <citation type="submission" date="2020-04" db="EMBL/GenBank/DDBJ databases">
        <authorList>
            <person name="Pieper L."/>
        </authorList>
    </citation>
    <scope>NUCLEOTIDE SEQUENCE [LARGE SCALE GENOMIC DNA]</scope>
    <source>
        <strain evidence="1 2">B33</strain>
    </source>
</reference>
<protein>
    <submittedName>
        <fullName evidence="1">Uncharacterized protein</fullName>
    </submittedName>
</protein>
<dbReference type="AlphaFoldDB" id="A0A7Y6UC85"/>
<gene>
    <name evidence="1" type="ORF">HUV05_24915</name>
</gene>
<name>A0A7Y6UC85_PHOVU</name>
<dbReference type="Proteomes" id="UP000524321">
    <property type="component" value="Unassembled WGS sequence"/>
</dbReference>
<reference evidence="1 2" key="2">
    <citation type="submission" date="2020-07" db="EMBL/GenBank/DDBJ databases">
        <title>Bacterial metabolism rescues the inhibition of intestinal drug absorption by food and drug additives.</title>
        <authorList>
            <person name="Zou L."/>
            <person name="Spanogiannopoulos P."/>
            <person name="Chien H.-C."/>
            <person name="Pieper L.M."/>
            <person name="Cai W."/>
            <person name="Khuri N."/>
            <person name="Pottel J."/>
            <person name="Vora B."/>
            <person name="Ni Z."/>
            <person name="Tsakalozou E."/>
            <person name="Zhang W."/>
            <person name="Shoichet B.K."/>
            <person name="Giacomini K.M."/>
            <person name="Turnbaugh P.J."/>
        </authorList>
    </citation>
    <scope>NUCLEOTIDE SEQUENCE [LARGE SCALE GENOMIC DNA]</scope>
    <source>
        <strain evidence="1 2">B33</strain>
    </source>
</reference>
<comment type="caution">
    <text evidence="1">The sequence shown here is derived from an EMBL/GenBank/DDBJ whole genome shotgun (WGS) entry which is preliminary data.</text>
</comment>
<feature type="non-terminal residue" evidence="1">
    <location>
        <position position="94"/>
    </location>
</feature>
<evidence type="ECO:0000313" key="1">
    <source>
        <dbReference type="EMBL" id="NVB76679.1"/>
    </source>
</evidence>
<evidence type="ECO:0000313" key="2">
    <source>
        <dbReference type="Proteomes" id="UP000524321"/>
    </source>
</evidence>
<dbReference type="RefSeq" id="WP_176351031.1">
    <property type="nucleotide sequence ID" value="NZ_JABWDJ010000747.1"/>
</dbReference>
<feature type="non-terminal residue" evidence="1">
    <location>
        <position position="1"/>
    </location>
</feature>